<sequence length="62" mass="7172">MRHGLNQEGCFMDWVNILLTWAAALFFTLAFMATTVIISASMLFRIPPEQTWEAVRGLLRKR</sequence>
<dbReference type="Proteomes" id="UP000267164">
    <property type="component" value="Chromosome"/>
</dbReference>
<dbReference type="AlphaFoldDB" id="A0A386ZFW7"/>
<gene>
    <name evidence="2" type="ORF">D7D52_24720</name>
</gene>
<name>A0A386ZFW7_9NOCA</name>
<evidence type="ECO:0000256" key="1">
    <source>
        <dbReference type="SAM" id="Phobius"/>
    </source>
</evidence>
<reference evidence="2 3" key="1">
    <citation type="submission" date="2018-09" db="EMBL/GenBank/DDBJ databases">
        <title>Nocardia yunnanensis sp. nov., an actinomycete isolated from a soil sample.</title>
        <authorList>
            <person name="Zhang J."/>
        </authorList>
    </citation>
    <scope>NUCLEOTIDE SEQUENCE [LARGE SCALE GENOMIC DNA]</scope>
    <source>
        <strain evidence="2 3">CFHS0054</strain>
    </source>
</reference>
<feature type="transmembrane region" description="Helical" evidence="1">
    <location>
        <begin position="20"/>
        <end position="44"/>
    </location>
</feature>
<dbReference type="EMBL" id="CP032568">
    <property type="protein sequence ID" value="AYF76491.1"/>
    <property type="molecule type" value="Genomic_DNA"/>
</dbReference>
<keyword evidence="1" id="KW-0472">Membrane</keyword>
<dbReference type="KEGG" id="nyu:D7D52_24720"/>
<evidence type="ECO:0000313" key="2">
    <source>
        <dbReference type="EMBL" id="AYF76491.1"/>
    </source>
</evidence>
<keyword evidence="1" id="KW-1133">Transmembrane helix</keyword>
<protein>
    <submittedName>
        <fullName evidence="2">Uncharacterized protein</fullName>
    </submittedName>
</protein>
<proteinExistence type="predicted"/>
<evidence type="ECO:0000313" key="3">
    <source>
        <dbReference type="Proteomes" id="UP000267164"/>
    </source>
</evidence>
<keyword evidence="3" id="KW-1185">Reference proteome</keyword>
<accession>A0A386ZFW7</accession>
<keyword evidence="1" id="KW-0812">Transmembrane</keyword>
<organism evidence="2 3">
    <name type="scientific">Nocardia yunnanensis</name>
    <dbReference type="NCBI Taxonomy" id="2382165"/>
    <lineage>
        <taxon>Bacteria</taxon>
        <taxon>Bacillati</taxon>
        <taxon>Actinomycetota</taxon>
        <taxon>Actinomycetes</taxon>
        <taxon>Mycobacteriales</taxon>
        <taxon>Nocardiaceae</taxon>
        <taxon>Nocardia</taxon>
    </lineage>
</organism>